<dbReference type="InterPro" id="IPR004919">
    <property type="entry name" value="GmrSD_N"/>
</dbReference>
<evidence type="ECO:0000313" key="2">
    <source>
        <dbReference type="EMBL" id="OIN64837.1"/>
    </source>
</evidence>
<organism evidence="2 3">
    <name type="scientific">Bifidobacterium longum subsp. suis</name>
    <dbReference type="NCBI Taxonomy" id="1695"/>
    <lineage>
        <taxon>Bacteria</taxon>
        <taxon>Bacillati</taxon>
        <taxon>Actinomycetota</taxon>
        <taxon>Actinomycetes</taxon>
        <taxon>Bifidobacteriales</taxon>
        <taxon>Bifidobacteriaceae</taxon>
        <taxon>Bifidobacterium</taxon>
    </lineage>
</organism>
<comment type="caution">
    <text evidence="2">The sequence shown here is derived from an EMBL/GenBank/DDBJ whole genome shotgun (WGS) entry which is preliminary data.</text>
</comment>
<evidence type="ECO:0000259" key="1">
    <source>
        <dbReference type="Pfam" id="PF03235"/>
    </source>
</evidence>
<accession>A0A1S2W1I2</accession>
<sequence>MDAGKKILLDLFTSSLRFVVPVYQRRYSWGEAQCRQLWADIVTAGRHPDRTHFIGSIVWMQEGGIGPDGVSRCLLIDGQQRLTSVTLLLIALAEYAREHPENLRFSADMLIDRGYLVDKYATGEGRYKLTLSDDDRDVLQRLCDHAVDPN</sequence>
<protein>
    <recommendedName>
        <fullName evidence="1">GmrSD restriction endonucleases N-terminal domain-containing protein</fullName>
    </recommendedName>
</protein>
<proteinExistence type="predicted"/>
<dbReference type="RefSeq" id="WP_071474415.1">
    <property type="nucleotide sequence ID" value="NZ_MOAE01000015.1"/>
</dbReference>
<dbReference type="Proteomes" id="UP000181801">
    <property type="component" value="Unassembled WGS sequence"/>
</dbReference>
<dbReference type="AlphaFoldDB" id="A0A1S2W1I2"/>
<dbReference type="Pfam" id="PF03235">
    <property type="entry name" value="GmrSD_N"/>
    <property type="match status" value="1"/>
</dbReference>
<name>A0A1S2W1I2_BIFLN</name>
<dbReference type="PANTHER" id="PTHR35149">
    <property type="entry name" value="SLL5132 PROTEIN"/>
    <property type="match status" value="1"/>
</dbReference>
<dbReference type="EMBL" id="MOAE01000015">
    <property type="protein sequence ID" value="OIN64837.1"/>
    <property type="molecule type" value="Genomic_DNA"/>
</dbReference>
<dbReference type="PANTHER" id="PTHR35149:SF2">
    <property type="entry name" value="DUF262 DOMAIN-CONTAINING PROTEIN"/>
    <property type="match status" value="1"/>
</dbReference>
<gene>
    <name evidence="2" type="ORF">BFS26_01835</name>
</gene>
<reference evidence="2 3" key="1">
    <citation type="journal article" date="2016" name="BMC Microbiol.">
        <title>Fucosyllactose and L-fucose utilization of infant Bifidobacterium longum and Bifidobacterium kashiwanohense.</title>
        <authorList>
            <person name="Bunesova V."/>
            <person name="Lacroix C."/>
            <person name="Schwab C."/>
        </authorList>
    </citation>
    <scope>NUCLEOTIDE SEQUENCE [LARGE SCALE GENOMIC DNA]</scope>
    <source>
        <strain evidence="2 3">BSM11-5</strain>
    </source>
</reference>
<evidence type="ECO:0000313" key="3">
    <source>
        <dbReference type="Proteomes" id="UP000181801"/>
    </source>
</evidence>
<feature type="domain" description="GmrSD restriction endonucleases N-terminal" evidence="1">
    <location>
        <begin position="9"/>
        <end position="146"/>
    </location>
</feature>